<evidence type="ECO:0000313" key="8">
    <source>
        <dbReference type="EMBL" id="RCR67203.1"/>
    </source>
</evidence>
<evidence type="ECO:0000259" key="6">
    <source>
        <dbReference type="PROSITE" id="PS50043"/>
    </source>
</evidence>
<dbReference type="Pfam" id="PF00196">
    <property type="entry name" value="GerE"/>
    <property type="match status" value="1"/>
</dbReference>
<evidence type="ECO:0000256" key="2">
    <source>
        <dbReference type="ARBA" id="ARBA00023015"/>
    </source>
</evidence>
<dbReference type="PRINTS" id="PR00038">
    <property type="entry name" value="HTHLUXR"/>
</dbReference>
<keyword evidence="3 8" id="KW-0238">DNA-binding</keyword>
<dbReference type="EMBL" id="QOWE01000021">
    <property type="protein sequence ID" value="RCR67203.1"/>
    <property type="molecule type" value="Genomic_DNA"/>
</dbReference>
<dbReference type="GO" id="GO:0003677">
    <property type="term" value="F:DNA binding"/>
    <property type="evidence" value="ECO:0007669"/>
    <property type="project" value="UniProtKB-KW"/>
</dbReference>
<feature type="domain" description="HTH luxR-type" evidence="6">
    <location>
        <begin position="138"/>
        <end position="203"/>
    </location>
</feature>
<keyword evidence="1 5" id="KW-0597">Phosphoprotein</keyword>
<dbReference type="SUPFAM" id="SSF52172">
    <property type="entry name" value="CheY-like"/>
    <property type="match status" value="1"/>
</dbReference>
<dbReference type="CDD" id="cd17535">
    <property type="entry name" value="REC_NarL-like"/>
    <property type="match status" value="1"/>
</dbReference>
<keyword evidence="2" id="KW-0805">Transcription regulation</keyword>
<dbReference type="InterPro" id="IPR011006">
    <property type="entry name" value="CheY-like_superfamily"/>
</dbReference>
<evidence type="ECO:0000313" key="9">
    <source>
        <dbReference type="Proteomes" id="UP000253383"/>
    </source>
</evidence>
<dbReference type="SMART" id="SM00448">
    <property type="entry name" value="REC"/>
    <property type="match status" value="1"/>
</dbReference>
<accession>A0A368JKX5</accession>
<dbReference type="CDD" id="cd06170">
    <property type="entry name" value="LuxR_C_like"/>
    <property type="match status" value="1"/>
</dbReference>
<proteinExistence type="predicted"/>
<dbReference type="PROSITE" id="PS50110">
    <property type="entry name" value="RESPONSE_REGULATORY"/>
    <property type="match status" value="1"/>
</dbReference>
<dbReference type="SUPFAM" id="SSF46894">
    <property type="entry name" value="C-terminal effector domain of the bipartite response regulators"/>
    <property type="match status" value="1"/>
</dbReference>
<dbReference type="InterPro" id="IPR016032">
    <property type="entry name" value="Sig_transdc_resp-reg_C-effctor"/>
</dbReference>
<dbReference type="PANTHER" id="PTHR43214">
    <property type="entry name" value="TWO-COMPONENT RESPONSE REGULATOR"/>
    <property type="match status" value="1"/>
</dbReference>
<evidence type="ECO:0000259" key="7">
    <source>
        <dbReference type="PROSITE" id="PS50110"/>
    </source>
</evidence>
<name>A0A368JKX5_9BACT</name>
<dbReference type="SMART" id="SM00421">
    <property type="entry name" value="HTH_LUXR"/>
    <property type="match status" value="1"/>
</dbReference>
<protein>
    <submittedName>
        <fullName evidence="8">DNA-binding response regulator</fullName>
    </submittedName>
</protein>
<dbReference type="InterPro" id="IPR000792">
    <property type="entry name" value="Tscrpt_reg_LuxR_C"/>
</dbReference>
<feature type="domain" description="Response regulatory" evidence="7">
    <location>
        <begin position="3"/>
        <end position="119"/>
    </location>
</feature>
<dbReference type="AlphaFoldDB" id="A0A368JKX5"/>
<dbReference type="InterPro" id="IPR058245">
    <property type="entry name" value="NreC/VraR/RcsB-like_REC"/>
</dbReference>
<dbReference type="GO" id="GO:0006355">
    <property type="term" value="P:regulation of DNA-templated transcription"/>
    <property type="evidence" value="ECO:0007669"/>
    <property type="project" value="InterPro"/>
</dbReference>
<gene>
    <name evidence="8" type="ORF">DUE52_23100</name>
</gene>
<dbReference type="OrthoDB" id="9797341at2"/>
<dbReference type="Proteomes" id="UP000253383">
    <property type="component" value="Unassembled WGS sequence"/>
</dbReference>
<dbReference type="PROSITE" id="PS50043">
    <property type="entry name" value="HTH_LUXR_2"/>
    <property type="match status" value="1"/>
</dbReference>
<feature type="modified residue" description="4-aspartylphosphate" evidence="5">
    <location>
        <position position="54"/>
    </location>
</feature>
<dbReference type="InterPro" id="IPR039420">
    <property type="entry name" value="WalR-like"/>
</dbReference>
<dbReference type="PROSITE" id="PS00622">
    <property type="entry name" value="HTH_LUXR_1"/>
    <property type="match status" value="1"/>
</dbReference>
<keyword evidence="9" id="KW-1185">Reference proteome</keyword>
<comment type="caution">
    <text evidence="8">The sequence shown here is derived from an EMBL/GenBank/DDBJ whole genome shotgun (WGS) entry which is preliminary data.</text>
</comment>
<dbReference type="InterPro" id="IPR001789">
    <property type="entry name" value="Sig_transdc_resp-reg_receiver"/>
</dbReference>
<dbReference type="GO" id="GO:0000160">
    <property type="term" value="P:phosphorelay signal transduction system"/>
    <property type="evidence" value="ECO:0007669"/>
    <property type="project" value="InterPro"/>
</dbReference>
<evidence type="ECO:0000256" key="1">
    <source>
        <dbReference type="ARBA" id="ARBA00022553"/>
    </source>
</evidence>
<evidence type="ECO:0000256" key="5">
    <source>
        <dbReference type="PROSITE-ProRule" id="PRU00169"/>
    </source>
</evidence>
<keyword evidence="4" id="KW-0804">Transcription</keyword>
<dbReference type="Pfam" id="PF00072">
    <property type="entry name" value="Response_reg"/>
    <property type="match status" value="1"/>
</dbReference>
<dbReference type="Gene3D" id="3.40.50.2300">
    <property type="match status" value="1"/>
</dbReference>
<evidence type="ECO:0000256" key="4">
    <source>
        <dbReference type="ARBA" id="ARBA00023163"/>
    </source>
</evidence>
<dbReference type="PANTHER" id="PTHR43214:SF41">
    <property type="entry name" value="NITRATE_NITRITE RESPONSE REGULATOR PROTEIN NARP"/>
    <property type="match status" value="1"/>
</dbReference>
<sequence length="206" mass="23131">MKKLLIVDDHRLFADSIRFLLEHTTDYEVVGVLHTGAEVLPFLALHRVHIVLLDIDLPDVTGFELARTIQQTDPEIKILALSMLNDNQSIDRMIDAGAAGYCVKSVSRDELVAAIQAVGDGGHSLPVEYFTQSRESKNSADRPVLTGRETEIIQLIVNGISTRQIAEKLYLSERTVETHRKNIYRKLGVHTNVELTLYARNNRMIG</sequence>
<dbReference type="RefSeq" id="WP_114408434.1">
    <property type="nucleotide sequence ID" value="NZ_QOWE01000021.1"/>
</dbReference>
<reference evidence="8 9" key="1">
    <citation type="submission" date="2018-07" db="EMBL/GenBank/DDBJ databases">
        <title>Genome analysis of Larkinella rosea.</title>
        <authorList>
            <person name="Zhou Z."/>
            <person name="Wang G."/>
        </authorList>
    </citation>
    <scope>NUCLEOTIDE SEQUENCE [LARGE SCALE GENOMIC DNA]</scope>
    <source>
        <strain evidence="9">zzj9</strain>
    </source>
</reference>
<organism evidence="8 9">
    <name type="scientific">Larkinella punicea</name>
    <dbReference type="NCBI Taxonomy" id="2315727"/>
    <lineage>
        <taxon>Bacteria</taxon>
        <taxon>Pseudomonadati</taxon>
        <taxon>Bacteroidota</taxon>
        <taxon>Cytophagia</taxon>
        <taxon>Cytophagales</taxon>
        <taxon>Spirosomataceae</taxon>
        <taxon>Larkinella</taxon>
    </lineage>
</organism>
<evidence type="ECO:0000256" key="3">
    <source>
        <dbReference type="ARBA" id="ARBA00023125"/>
    </source>
</evidence>